<dbReference type="PROSITE" id="PS50111">
    <property type="entry name" value="CHEMOTAXIS_TRANSDUC_2"/>
    <property type="match status" value="1"/>
</dbReference>
<feature type="transmembrane region" description="Helical" evidence="4">
    <location>
        <begin position="12"/>
        <end position="33"/>
    </location>
</feature>
<dbReference type="OrthoDB" id="362769at2"/>
<gene>
    <name evidence="6" type="ORF">TresaDRAFT_0761</name>
</gene>
<feature type="transmembrane region" description="Helical" evidence="4">
    <location>
        <begin position="276"/>
        <end position="300"/>
    </location>
</feature>
<evidence type="ECO:0000256" key="4">
    <source>
        <dbReference type="SAM" id="Phobius"/>
    </source>
</evidence>
<name>H7ENK8_9SPIR</name>
<evidence type="ECO:0000256" key="2">
    <source>
        <dbReference type="ARBA" id="ARBA00029447"/>
    </source>
</evidence>
<dbReference type="RefSeq" id="WP_002706118.1">
    <property type="nucleotide sequence ID" value="NZ_AGRW01000053.1"/>
</dbReference>
<evidence type="ECO:0000313" key="6">
    <source>
        <dbReference type="EMBL" id="EIC00936.1"/>
    </source>
</evidence>
<dbReference type="GO" id="GO:0004888">
    <property type="term" value="F:transmembrane signaling receptor activity"/>
    <property type="evidence" value="ECO:0007669"/>
    <property type="project" value="InterPro"/>
</dbReference>
<dbReference type="GO" id="GO:0006935">
    <property type="term" value="P:chemotaxis"/>
    <property type="evidence" value="ECO:0007669"/>
    <property type="project" value="InterPro"/>
</dbReference>
<dbReference type="GO" id="GO:0007165">
    <property type="term" value="P:signal transduction"/>
    <property type="evidence" value="ECO:0007669"/>
    <property type="project" value="UniProtKB-KW"/>
</dbReference>
<comment type="caution">
    <text evidence="6">The sequence shown here is derived from an EMBL/GenBank/DDBJ whole genome shotgun (WGS) entry which is preliminary data.</text>
</comment>
<dbReference type="AlphaFoldDB" id="H7ENK8"/>
<protein>
    <submittedName>
        <fullName evidence="6">Methyl-accepting chemotaxis sensory transducer</fullName>
    </submittedName>
</protein>
<keyword evidence="4" id="KW-0472">Membrane</keyword>
<keyword evidence="4" id="KW-1133">Transmembrane helix</keyword>
<dbReference type="EMBL" id="AGRW01000053">
    <property type="protein sequence ID" value="EIC00936.1"/>
    <property type="molecule type" value="Genomic_DNA"/>
</dbReference>
<dbReference type="SMART" id="SM00283">
    <property type="entry name" value="MA"/>
    <property type="match status" value="1"/>
</dbReference>
<dbReference type="Gene3D" id="1.10.287.950">
    <property type="entry name" value="Methyl-accepting chemotaxis protein"/>
    <property type="match status" value="1"/>
</dbReference>
<accession>H7ENK8</accession>
<proteinExistence type="inferred from homology"/>
<keyword evidence="1 3" id="KW-0807">Transducer</keyword>
<dbReference type="GO" id="GO:0016020">
    <property type="term" value="C:membrane"/>
    <property type="evidence" value="ECO:0007669"/>
    <property type="project" value="InterPro"/>
</dbReference>
<evidence type="ECO:0000259" key="5">
    <source>
        <dbReference type="PROSITE" id="PS50111"/>
    </source>
</evidence>
<evidence type="ECO:0000313" key="7">
    <source>
        <dbReference type="Proteomes" id="UP000003571"/>
    </source>
</evidence>
<dbReference type="InterPro" id="IPR004089">
    <property type="entry name" value="MCPsignal_dom"/>
</dbReference>
<feature type="domain" description="Methyl-accepting transducer" evidence="5">
    <location>
        <begin position="405"/>
        <end position="627"/>
    </location>
</feature>
<reference evidence="6 7" key="1">
    <citation type="submission" date="2011-09" db="EMBL/GenBank/DDBJ databases">
        <title>The draft genome of Treponema saccharophilum DSM 2985.</title>
        <authorList>
            <consortium name="US DOE Joint Genome Institute (JGI-PGF)"/>
            <person name="Lucas S."/>
            <person name="Copeland A."/>
            <person name="Lapidus A."/>
            <person name="Glavina del Rio T."/>
            <person name="Dalin E."/>
            <person name="Tice H."/>
            <person name="Bruce D."/>
            <person name="Goodwin L."/>
            <person name="Pitluck S."/>
            <person name="Peters L."/>
            <person name="Kyrpides N."/>
            <person name="Mavromatis K."/>
            <person name="Ivanova N."/>
            <person name="Markowitz V."/>
            <person name="Cheng J.-F."/>
            <person name="Hugenholtz P."/>
            <person name="Woyke T."/>
            <person name="Wu D."/>
            <person name="Gronow S."/>
            <person name="Wellnitz S."/>
            <person name="Brambilla E."/>
            <person name="Klenk H.-P."/>
            <person name="Eisen J.A."/>
        </authorList>
    </citation>
    <scope>NUCLEOTIDE SEQUENCE [LARGE SCALE GENOMIC DNA]</scope>
    <source>
        <strain evidence="6 7">DSM 2985</strain>
    </source>
</reference>
<keyword evidence="7" id="KW-1185">Reference proteome</keyword>
<dbReference type="Proteomes" id="UP000003571">
    <property type="component" value="Unassembled WGS sequence"/>
</dbReference>
<dbReference type="PANTHER" id="PTHR32089">
    <property type="entry name" value="METHYL-ACCEPTING CHEMOTAXIS PROTEIN MCPB"/>
    <property type="match status" value="1"/>
</dbReference>
<comment type="similarity">
    <text evidence="2">Belongs to the methyl-accepting chemotaxis (MCP) protein family.</text>
</comment>
<dbReference type="PATRIC" id="fig|907348.3.peg.2532"/>
<dbReference type="PANTHER" id="PTHR32089:SF112">
    <property type="entry name" value="LYSOZYME-LIKE PROTEIN-RELATED"/>
    <property type="match status" value="1"/>
</dbReference>
<dbReference type="eggNOG" id="COG0840">
    <property type="taxonomic scope" value="Bacteria"/>
</dbReference>
<dbReference type="PRINTS" id="PR00260">
    <property type="entry name" value="CHEMTRNSDUCR"/>
</dbReference>
<dbReference type="Pfam" id="PF00015">
    <property type="entry name" value="MCPsignal"/>
    <property type="match status" value="1"/>
</dbReference>
<keyword evidence="4" id="KW-0812">Transmembrane</keyword>
<evidence type="ECO:0000256" key="1">
    <source>
        <dbReference type="ARBA" id="ARBA00023224"/>
    </source>
</evidence>
<sequence>MRSGLNAWLKKLYFACAIVAAIMAVNFGARISFGNRASADLEKVVSMKRLEFDVGFKDQLALGIQMSKSPLIKSYMQNPYDPILKEEAFAEIASYQTSFSSNQTFMINDKDLIYYINNKEQYVLDKNDASSAWYNMTEKMTKDYDLFIDYEMALNATFAWVNAIVRGAKREFLGIIGTGIPVSDFVKTMYGTLPNDIKMYMYNSDRIVSASLDTSLMERKADILEVIPALRGKSDDVIQPKSISFISTVNMVYAICPLPDVGWYCIVSKELTFKEFFINAAIPLALVLLFVLLNVFVIMYRRLLNPLMTLTYMTHDLSSGDADLSRRIDIEKFQSLKMLRTLCGEFNCFIEKVHTIMSKVKNSKDSLVDNGGILHESIDNTSSSIKQIVESLAEFERTITFQIGRVASTVDGIERIFNGIGDLGGRIDKQVSNVSVAENSVKEMVGIIGTVNSSVSRLTSSFEDLEENARTGITMQSEVNRKIEEIQAQSTMLQEANTMISAIAEQTNLLAMNAAIEAAHAGEAGKGFSVVADEIRQLAETSSEQSRTIGEQLMAIENSISEIVIKSGETQKSFDNVSGDIKMTNEIIVEISDSMKMQAQNSDLINNALASLNDSTAHVKNASSTMRSESRSILNNAQELKNSTANMQTEMDLMNSEAVKINDSKKILIEISAAMDKSIQEIDKEVNVFKV</sequence>
<organism evidence="6 7">
    <name type="scientific">Treponema saccharophilum DSM 2985</name>
    <dbReference type="NCBI Taxonomy" id="907348"/>
    <lineage>
        <taxon>Bacteria</taxon>
        <taxon>Pseudomonadati</taxon>
        <taxon>Spirochaetota</taxon>
        <taxon>Spirochaetia</taxon>
        <taxon>Spirochaetales</taxon>
        <taxon>Treponemataceae</taxon>
        <taxon>Treponema</taxon>
    </lineage>
</organism>
<dbReference type="InterPro" id="IPR004090">
    <property type="entry name" value="Chemotax_Me-accpt_rcpt"/>
</dbReference>
<dbReference type="SUPFAM" id="SSF58104">
    <property type="entry name" value="Methyl-accepting chemotaxis protein (MCP) signaling domain"/>
    <property type="match status" value="1"/>
</dbReference>
<evidence type="ECO:0000256" key="3">
    <source>
        <dbReference type="PROSITE-ProRule" id="PRU00284"/>
    </source>
</evidence>
<dbReference type="STRING" id="907348.TresaDRAFT_0761"/>